<dbReference type="PANTHER" id="PTHR41283">
    <property type="entry name" value="AMINOGLYCOSIDE PHOSPHOTRANSFERASE"/>
    <property type="match status" value="1"/>
</dbReference>
<evidence type="ECO:0000259" key="1">
    <source>
        <dbReference type="Pfam" id="PF01636"/>
    </source>
</evidence>
<comment type="caution">
    <text evidence="2">The sequence shown here is derived from an EMBL/GenBank/DDBJ whole genome shotgun (WGS) entry which is preliminary data.</text>
</comment>
<proteinExistence type="predicted"/>
<dbReference type="InterPro" id="IPR002575">
    <property type="entry name" value="Aminoglycoside_PTrfase"/>
</dbReference>
<dbReference type="Gene3D" id="3.90.1200.10">
    <property type="match status" value="1"/>
</dbReference>
<feature type="domain" description="Aminoglycoside phosphotransferase" evidence="1">
    <location>
        <begin position="9"/>
        <end position="236"/>
    </location>
</feature>
<sequence length="292" mass="34170">MTEFKFDSIEPIVKGWSEDKKYHVAKADDTEYLLRITPVERYETRKALFTMLQKVVKLDIPMCKPVEFGVCKDGVYALHTWINGKDAKDVISLLPEVEQYNFGLKSGEILRKIHTIPAPDNQEDWITRFNRKTNIKLQKYKECPLHFIGDDKVIGYIEGNRELLKDRPQSFQHGDYHIGNMMIEDGKLVIIDFDRFDFGDPWEEFNRIVWCAQSSPHFATGQLNGYFGGEPPMEFFRLLAFYIASNTLSSIYWAIPFGQSEIDTMMKQSQEVLMWYNDMQDPVPTWYKACKK</sequence>
<reference evidence="2 3" key="1">
    <citation type="journal article" date="2018" name="Nat. Biotechnol.">
        <title>A standardized bacterial taxonomy based on genome phylogeny substantially revises the tree of life.</title>
        <authorList>
            <person name="Parks D.H."/>
            <person name="Chuvochina M."/>
            <person name="Waite D.W."/>
            <person name="Rinke C."/>
            <person name="Skarshewski A."/>
            <person name="Chaumeil P.A."/>
            <person name="Hugenholtz P."/>
        </authorList>
    </citation>
    <scope>NUCLEOTIDE SEQUENCE [LARGE SCALE GENOMIC DNA]</scope>
    <source>
        <strain evidence="2">UBA11728</strain>
    </source>
</reference>
<dbReference type="EMBL" id="DPVV01000110">
    <property type="protein sequence ID" value="HCL01390.1"/>
    <property type="molecule type" value="Genomic_DNA"/>
</dbReference>
<dbReference type="AlphaFoldDB" id="A0A3D2X2M7"/>
<dbReference type="PANTHER" id="PTHR41283:SF1">
    <property type="entry name" value="AMINOGLYCOSIDE PHOSPHOTRANSFERASE DOMAIN-CONTAINING PROTEIN"/>
    <property type="match status" value="1"/>
</dbReference>
<name>A0A3D2X2M7_9FIRM</name>
<keyword evidence="2" id="KW-0808">Transferase</keyword>
<evidence type="ECO:0000313" key="3">
    <source>
        <dbReference type="Proteomes" id="UP000262969"/>
    </source>
</evidence>
<accession>A0A3D2X2M7</accession>
<dbReference type="InterPro" id="IPR011009">
    <property type="entry name" value="Kinase-like_dom_sf"/>
</dbReference>
<gene>
    <name evidence="2" type="ORF">DHW61_03080</name>
</gene>
<dbReference type="Pfam" id="PF01636">
    <property type="entry name" value="APH"/>
    <property type="match status" value="1"/>
</dbReference>
<dbReference type="Proteomes" id="UP000262969">
    <property type="component" value="Unassembled WGS sequence"/>
</dbReference>
<dbReference type="SUPFAM" id="SSF56112">
    <property type="entry name" value="Protein kinase-like (PK-like)"/>
    <property type="match status" value="1"/>
</dbReference>
<dbReference type="GO" id="GO:0016740">
    <property type="term" value="F:transferase activity"/>
    <property type="evidence" value="ECO:0007669"/>
    <property type="project" value="UniProtKB-KW"/>
</dbReference>
<evidence type="ECO:0000313" key="2">
    <source>
        <dbReference type="EMBL" id="HCL01390.1"/>
    </source>
</evidence>
<protein>
    <submittedName>
        <fullName evidence="2">Phosphotransferase family protein</fullName>
    </submittedName>
</protein>
<organism evidence="2 3">
    <name type="scientific">Lachnoclostridium phytofermentans</name>
    <dbReference type="NCBI Taxonomy" id="66219"/>
    <lineage>
        <taxon>Bacteria</taxon>
        <taxon>Bacillati</taxon>
        <taxon>Bacillota</taxon>
        <taxon>Clostridia</taxon>
        <taxon>Lachnospirales</taxon>
        <taxon>Lachnospiraceae</taxon>
    </lineage>
</organism>